<reference evidence="1" key="1">
    <citation type="submission" date="2018-05" db="EMBL/GenBank/DDBJ databases">
        <authorList>
            <person name="Lanie J.A."/>
            <person name="Ng W.-L."/>
            <person name="Kazmierczak K.M."/>
            <person name="Andrzejewski T.M."/>
            <person name="Davidsen T.M."/>
            <person name="Wayne K.J."/>
            <person name="Tettelin H."/>
            <person name="Glass J.I."/>
            <person name="Rusch D."/>
            <person name="Podicherti R."/>
            <person name="Tsui H.-C.T."/>
            <person name="Winkler M.E."/>
        </authorList>
    </citation>
    <scope>NUCLEOTIDE SEQUENCE</scope>
</reference>
<sequence>VLMSSTLHAAQTPQKLETEVTRKISVGYQLHLPER</sequence>
<dbReference type="EMBL" id="UINC01178575">
    <property type="protein sequence ID" value="SVD86807.1"/>
    <property type="molecule type" value="Genomic_DNA"/>
</dbReference>
<protein>
    <submittedName>
        <fullName evidence="1">Uncharacterized protein</fullName>
    </submittedName>
</protein>
<name>A0A382YU52_9ZZZZ</name>
<proteinExistence type="predicted"/>
<feature type="non-terminal residue" evidence="1">
    <location>
        <position position="35"/>
    </location>
</feature>
<dbReference type="AlphaFoldDB" id="A0A382YU52"/>
<accession>A0A382YU52</accession>
<organism evidence="1">
    <name type="scientific">marine metagenome</name>
    <dbReference type="NCBI Taxonomy" id="408172"/>
    <lineage>
        <taxon>unclassified sequences</taxon>
        <taxon>metagenomes</taxon>
        <taxon>ecological metagenomes</taxon>
    </lineage>
</organism>
<gene>
    <name evidence="1" type="ORF">METZ01_LOCUS439661</name>
</gene>
<evidence type="ECO:0000313" key="1">
    <source>
        <dbReference type="EMBL" id="SVD86807.1"/>
    </source>
</evidence>
<feature type="non-terminal residue" evidence="1">
    <location>
        <position position="1"/>
    </location>
</feature>